<name>A0A6C0EJW1_9ZZZZ</name>
<feature type="coiled-coil region" evidence="1">
    <location>
        <begin position="170"/>
        <end position="201"/>
    </location>
</feature>
<reference evidence="3" key="1">
    <citation type="journal article" date="2020" name="Nature">
        <title>Giant virus diversity and host interactions through global metagenomics.</title>
        <authorList>
            <person name="Schulz F."/>
            <person name="Roux S."/>
            <person name="Paez-Espino D."/>
            <person name="Jungbluth S."/>
            <person name="Walsh D.A."/>
            <person name="Denef V.J."/>
            <person name="McMahon K.D."/>
            <person name="Konstantinidis K.T."/>
            <person name="Eloe-Fadrosh E.A."/>
            <person name="Kyrpides N.C."/>
            <person name="Woyke T."/>
        </authorList>
    </citation>
    <scope>NUCLEOTIDE SEQUENCE</scope>
    <source>
        <strain evidence="3">GVMAG-M-3300005589-24</strain>
    </source>
</reference>
<dbReference type="AlphaFoldDB" id="A0A6C0EJW1"/>
<feature type="region of interest" description="Disordered" evidence="2">
    <location>
        <begin position="58"/>
        <end position="146"/>
    </location>
</feature>
<evidence type="ECO:0000256" key="2">
    <source>
        <dbReference type="SAM" id="MobiDB-lite"/>
    </source>
</evidence>
<dbReference type="EMBL" id="MN738877">
    <property type="protein sequence ID" value="QHT29464.1"/>
    <property type="molecule type" value="Genomic_DNA"/>
</dbReference>
<organism evidence="3">
    <name type="scientific">viral metagenome</name>
    <dbReference type="NCBI Taxonomy" id="1070528"/>
    <lineage>
        <taxon>unclassified sequences</taxon>
        <taxon>metagenomes</taxon>
        <taxon>organismal metagenomes</taxon>
    </lineage>
</organism>
<sequence>MSNKTRVTYKKNKKLDKIYHPDSGLVIKSAKERIVIGRIDDGEFVPLDDVALELCEEWDLEPDKTLLEDEEDEDVDEKTKKKSKDEDEDDEEEEKPKGKKSKPKDEDEEEEEKPKGKKKSKPKDEDEEEEEKPKGKKSKPAEGETIVELLARHAKEVQDYVAGLTTSSSDNDLEKELEKTKKELEKTKKKLKNVLASMQDAL</sequence>
<keyword evidence="1" id="KW-0175">Coiled coil</keyword>
<protein>
    <submittedName>
        <fullName evidence="3">Uncharacterized protein</fullName>
    </submittedName>
</protein>
<evidence type="ECO:0000313" key="3">
    <source>
        <dbReference type="EMBL" id="QHT29464.1"/>
    </source>
</evidence>
<accession>A0A6C0EJW1</accession>
<evidence type="ECO:0000256" key="1">
    <source>
        <dbReference type="SAM" id="Coils"/>
    </source>
</evidence>
<proteinExistence type="predicted"/>